<sequence length="81" mass="9528">MPNCPINPDIECSYAQQNAEFQRQLRISAYKNTKIYVYQYGNCPAMPAYCKHLADQKHENPFAFFALLREKLAQRKKENAR</sequence>
<dbReference type="EMBL" id="JADINE010000024">
    <property type="protein sequence ID" value="MBO8407146.1"/>
    <property type="molecule type" value="Genomic_DNA"/>
</dbReference>
<protein>
    <submittedName>
        <fullName evidence="1">Uncharacterized protein</fullName>
    </submittedName>
</protein>
<evidence type="ECO:0000313" key="2">
    <source>
        <dbReference type="Proteomes" id="UP000721442"/>
    </source>
</evidence>
<comment type="caution">
    <text evidence="1">The sequence shown here is derived from an EMBL/GenBank/DDBJ whole genome shotgun (WGS) entry which is preliminary data.</text>
</comment>
<evidence type="ECO:0000313" key="1">
    <source>
        <dbReference type="EMBL" id="MBO8407146.1"/>
    </source>
</evidence>
<accession>A0A940IBZ8</accession>
<reference evidence="1" key="2">
    <citation type="journal article" date="2021" name="PeerJ">
        <title>Extensive microbial diversity within the chicken gut microbiome revealed by metagenomics and culture.</title>
        <authorList>
            <person name="Gilroy R."/>
            <person name="Ravi A."/>
            <person name="Getino M."/>
            <person name="Pursley I."/>
            <person name="Horton D.L."/>
            <person name="Alikhan N.F."/>
            <person name="Baker D."/>
            <person name="Gharbi K."/>
            <person name="Hall N."/>
            <person name="Watson M."/>
            <person name="Adriaenssens E.M."/>
            <person name="Foster-Nyarko E."/>
            <person name="Jarju S."/>
            <person name="Secka A."/>
            <person name="Antonio M."/>
            <person name="Oren A."/>
            <person name="Chaudhuri R.R."/>
            <person name="La Ragione R."/>
            <person name="Hildebrand F."/>
            <person name="Pallen M.J."/>
        </authorList>
    </citation>
    <scope>NUCLEOTIDE SEQUENCE</scope>
    <source>
        <strain evidence="1">B1-16210</strain>
    </source>
</reference>
<dbReference type="AlphaFoldDB" id="A0A940IBZ8"/>
<name>A0A940IBZ8_9PROT</name>
<organism evidence="1 2">
    <name type="scientific">Candidatus Enterousia excrementavium</name>
    <dbReference type="NCBI Taxonomy" id="2840789"/>
    <lineage>
        <taxon>Bacteria</taxon>
        <taxon>Pseudomonadati</taxon>
        <taxon>Pseudomonadota</taxon>
        <taxon>Alphaproteobacteria</taxon>
        <taxon>Candidatus Enterousia</taxon>
    </lineage>
</organism>
<proteinExistence type="predicted"/>
<gene>
    <name evidence="1" type="ORF">IAC77_01635</name>
</gene>
<reference evidence="1" key="1">
    <citation type="submission" date="2020-10" db="EMBL/GenBank/DDBJ databases">
        <authorList>
            <person name="Gilroy R."/>
        </authorList>
    </citation>
    <scope>NUCLEOTIDE SEQUENCE</scope>
    <source>
        <strain evidence="1">B1-16210</strain>
    </source>
</reference>
<dbReference type="Proteomes" id="UP000721442">
    <property type="component" value="Unassembled WGS sequence"/>
</dbReference>